<dbReference type="eggNOG" id="KOG3292">
    <property type="taxonomic scope" value="Eukaryota"/>
</dbReference>
<proteinExistence type="predicted"/>
<dbReference type="AlphaFoldDB" id="G8BUX0"/>
<reference evidence="2 3" key="1">
    <citation type="journal article" date="2011" name="Proc. Natl. Acad. Sci. U.S.A.">
        <title>Evolutionary erosion of yeast sex chromosomes by mating-type switching accidents.</title>
        <authorList>
            <person name="Gordon J.L."/>
            <person name="Armisen D."/>
            <person name="Proux-Wera E."/>
            <person name="Oheigeartaigh S.S."/>
            <person name="Byrne K.P."/>
            <person name="Wolfe K.H."/>
        </authorList>
    </citation>
    <scope>NUCLEOTIDE SEQUENCE [LARGE SCALE GENOMIC DNA]</scope>
    <source>
        <strain evidence="3">ATCC 24235 / CBS 4417 / NBRC 1672 / NRRL Y-8282 / UCD 70-5</strain>
    </source>
</reference>
<dbReference type="Pfam" id="PF06127">
    <property type="entry name" value="Mpo1-like"/>
    <property type="match status" value="1"/>
</dbReference>
<dbReference type="OrthoDB" id="2124888at2759"/>
<dbReference type="PANTHER" id="PTHR28026">
    <property type="entry name" value="DUF962 DOMAIN PROTEIN (AFU_ORTHOLOGUE AFUA_8G05310)"/>
    <property type="match status" value="1"/>
</dbReference>
<accession>G8BUX0</accession>
<evidence type="ECO:0008006" key="4">
    <source>
        <dbReference type="Google" id="ProtNLM"/>
    </source>
</evidence>
<keyword evidence="1" id="KW-1133">Transmembrane helix</keyword>
<dbReference type="EMBL" id="HE612861">
    <property type="protein sequence ID" value="CCE63552.1"/>
    <property type="molecule type" value="Genomic_DNA"/>
</dbReference>
<gene>
    <name evidence="2" type="primary">TPHA0F00660</name>
    <name evidence="2" type="ordered locus">TPHA_0F00660</name>
</gene>
<feature type="transmembrane region" description="Helical" evidence="1">
    <location>
        <begin position="99"/>
        <end position="116"/>
    </location>
</feature>
<dbReference type="GO" id="GO:0001561">
    <property type="term" value="P:fatty acid alpha-oxidation"/>
    <property type="evidence" value="ECO:0007669"/>
    <property type="project" value="EnsemblFungi"/>
</dbReference>
<protein>
    <recommendedName>
        <fullName evidence="4">DUF962 domain-containing protein</fullName>
    </recommendedName>
</protein>
<feature type="transmembrane region" description="Helical" evidence="1">
    <location>
        <begin position="128"/>
        <end position="149"/>
    </location>
</feature>
<dbReference type="GO" id="GO:0016020">
    <property type="term" value="C:membrane"/>
    <property type="evidence" value="ECO:0007669"/>
    <property type="project" value="GOC"/>
</dbReference>
<dbReference type="GO" id="GO:0046521">
    <property type="term" value="P:sphingoid catabolic process"/>
    <property type="evidence" value="ECO:0007669"/>
    <property type="project" value="EnsemblFungi"/>
</dbReference>
<name>G8BUX0_TETPH</name>
<dbReference type="OMA" id="ETHFAFY"/>
<dbReference type="HOGENOM" id="CLU_081702_1_1_1"/>
<dbReference type="Proteomes" id="UP000005666">
    <property type="component" value="Chromosome 6"/>
</dbReference>
<dbReference type="GO" id="GO:0102672">
    <property type="term" value="F:fatty acid alpha-dioxygenase activity"/>
    <property type="evidence" value="ECO:0007669"/>
    <property type="project" value="EnsemblFungi"/>
</dbReference>
<feature type="transmembrane region" description="Helical" evidence="1">
    <location>
        <begin position="63"/>
        <end position="87"/>
    </location>
</feature>
<dbReference type="GO" id="GO:0005783">
    <property type="term" value="C:endoplasmic reticulum"/>
    <property type="evidence" value="ECO:0007669"/>
    <property type="project" value="TreeGrafter"/>
</dbReference>
<dbReference type="KEGG" id="tpf:TPHA_0F00660"/>
<evidence type="ECO:0000313" key="2">
    <source>
        <dbReference type="EMBL" id="CCE63552.1"/>
    </source>
</evidence>
<evidence type="ECO:0000313" key="3">
    <source>
        <dbReference type="Proteomes" id="UP000005666"/>
    </source>
</evidence>
<dbReference type="PANTHER" id="PTHR28026:SF9">
    <property type="entry name" value="2-HYDROXY-PALMITIC ACID DIOXYGENASE MPO1"/>
    <property type="match status" value="1"/>
</dbReference>
<dbReference type="RefSeq" id="XP_003685986.1">
    <property type="nucleotide sequence ID" value="XM_003685938.1"/>
</dbReference>
<evidence type="ECO:0000256" key="1">
    <source>
        <dbReference type="SAM" id="Phobius"/>
    </source>
</evidence>
<dbReference type="InterPro" id="IPR009305">
    <property type="entry name" value="Mpo1-like"/>
</dbReference>
<organism evidence="2 3">
    <name type="scientific">Tetrapisispora phaffii (strain ATCC 24235 / CBS 4417 / NBRC 1672 / NRRL Y-8282 / UCD 70-5)</name>
    <name type="common">Yeast</name>
    <name type="synonym">Fabospora phaffii</name>
    <dbReference type="NCBI Taxonomy" id="1071381"/>
    <lineage>
        <taxon>Eukaryota</taxon>
        <taxon>Fungi</taxon>
        <taxon>Dikarya</taxon>
        <taxon>Ascomycota</taxon>
        <taxon>Saccharomycotina</taxon>
        <taxon>Saccharomycetes</taxon>
        <taxon>Saccharomycetales</taxon>
        <taxon>Saccharomycetaceae</taxon>
        <taxon>Tetrapisispora</taxon>
    </lineage>
</organism>
<dbReference type="GeneID" id="11535457"/>
<sequence length="166" mass="19402">MVSDLFNLRTQLGFYKAYHHNTVNVMIHSVFVPTIFVTSCMILDRIPVFNNWSLTDVLSIPFATYYIILHRVVGLMASALIMLILYYVKQRNTSLKLEAGIWFTSWLFQFIGHGVFEKRKPALLDNLVQSLVLAPYFIFFEFLFVLGFYSEIDDQLKRDLKESKDV</sequence>
<feature type="transmembrane region" description="Helical" evidence="1">
    <location>
        <begin position="21"/>
        <end position="43"/>
    </location>
</feature>
<keyword evidence="3" id="KW-1185">Reference proteome</keyword>
<keyword evidence="1" id="KW-0812">Transmembrane</keyword>
<keyword evidence="1" id="KW-0472">Membrane</keyword>